<keyword evidence="1" id="KW-0472">Membrane</keyword>
<comment type="caution">
    <text evidence="2">The sequence shown here is derived from an EMBL/GenBank/DDBJ whole genome shotgun (WGS) entry which is preliminary data.</text>
</comment>
<organism evidence="2 3">
    <name type="scientific">Roridomyces roridus</name>
    <dbReference type="NCBI Taxonomy" id="1738132"/>
    <lineage>
        <taxon>Eukaryota</taxon>
        <taxon>Fungi</taxon>
        <taxon>Dikarya</taxon>
        <taxon>Basidiomycota</taxon>
        <taxon>Agaricomycotina</taxon>
        <taxon>Agaricomycetes</taxon>
        <taxon>Agaricomycetidae</taxon>
        <taxon>Agaricales</taxon>
        <taxon>Marasmiineae</taxon>
        <taxon>Mycenaceae</taxon>
        <taxon>Roridomyces</taxon>
    </lineage>
</organism>
<proteinExistence type="predicted"/>
<keyword evidence="3" id="KW-1185">Reference proteome</keyword>
<accession>A0AAD7FLG0</accession>
<dbReference type="Proteomes" id="UP001221142">
    <property type="component" value="Unassembled WGS sequence"/>
</dbReference>
<protein>
    <submittedName>
        <fullName evidence="2">Uncharacterized protein</fullName>
    </submittedName>
</protein>
<sequence>MELNADLPLPQAYPITKPFSKTSGRFLLAFGIFGMAGFMVLNVFLVGYDIVTITSTNYNTTSGRMGFWDTTNGHFGCQPHQFQLGDSFRTNISAFSYSVFDVMPSTADSTRGGAFSYAANDLSSCDVSEYQIVVTPGDRLITTSASIQCPPPLNFQAVTSWSYSNHDIVGTLVVDAVRWECRRRELYKTTTNDGEVDSQEVYKVTAQGQPNCSTSAPFACTIPVFSWYNAIGNTDLNILGGDRNGAASVLADENNLYNVVTMFFYAVRLDLSELTLDPILTHSYSGIYQHHIVQTICRTQGIAYVNDTAPPPDTTRTSSSVIQIPYTCNVTRRKPNASFAVSVISASLSMFLGAWGALVAILAALARRRPGGMSFFDLGFIFSERTPFKPMSATFNSGMWTGTVDSTGVWCPVRTIRSLASRTTHTWAILINTMERQGRL</sequence>
<keyword evidence="1" id="KW-1133">Transmembrane helix</keyword>
<feature type="transmembrane region" description="Helical" evidence="1">
    <location>
        <begin position="339"/>
        <end position="365"/>
    </location>
</feature>
<evidence type="ECO:0000313" key="2">
    <source>
        <dbReference type="EMBL" id="KAJ7626858.1"/>
    </source>
</evidence>
<feature type="transmembrane region" description="Helical" evidence="1">
    <location>
        <begin position="26"/>
        <end position="48"/>
    </location>
</feature>
<reference evidence="2" key="1">
    <citation type="submission" date="2023-03" db="EMBL/GenBank/DDBJ databases">
        <title>Massive genome expansion in bonnet fungi (Mycena s.s.) driven by repeated elements and novel gene families across ecological guilds.</title>
        <authorList>
            <consortium name="Lawrence Berkeley National Laboratory"/>
            <person name="Harder C.B."/>
            <person name="Miyauchi S."/>
            <person name="Viragh M."/>
            <person name="Kuo A."/>
            <person name="Thoen E."/>
            <person name="Andreopoulos B."/>
            <person name="Lu D."/>
            <person name="Skrede I."/>
            <person name="Drula E."/>
            <person name="Henrissat B."/>
            <person name="Morin E."/>
            <person name="Kohler A."/>
            <person name="Barry K."/>
            <person name="LaButti K."/>
            <person name="Morin E."/>
            <person name="Salamov A."/>
            <person name="Lipzen A."/>
            <person name="Mereny Z."/>
            <person name="Hegedus B."/>
            <person name="Baldrian P."/>
            <person name="Stursova M."/>
            <person name="Weitz H."/>
            <person name="Taylor A."/>
            <person name="Grigoriev I.V."/>
            <person name="Nagy L.G."/>
            <person name="Martin F."/>
            <person name="Kauserud H."/>
        </authorList>
    </citation>
    <scope>NUCLEOTIDE SEQUENCE</scope>
    <source>
        <strain evidence="2">9284</strain>
    </source>
</reference>
<evidence type="ECO:0000313" key="3">
    <source>
        <dbReference type="Proteomes" id="UP001221142"/>
    </source>
</evidence>
<dbReference type="EMBL" id="JARKIF010000011">
    <property type="protein sequence ID" value="KAJ7626858.1"/>
    <property type="molecule type" value="Genomic_DNA"/>
</dbReference>
<keyword evidence="1" id="KW-0812">Transmembrane</keyword>
<evidence type="ECO:0000256" key="1">
    <source>
        <dbReference type="SAM" id="Phobius"/>
    </source>
</evidence>
<dbReference type="AlphaFoldDB" id="A0AAD7FLG0"/>
<name>A0AAD7FLG0_9AGAR</name>
<gene>
    <name evidence="2" type="ORF">FB45DRAFT_749982</name>
</gene>